<protein>
    <submittedName>
        <fullName evidence="1">Uncharacterized protein</fullName>
    </submittedName>
</protein>
<dbReference type="Proteomes" id="UP001060085">
    <property type="component" value="Linkage Group LG04"/>
</dbReference>
<keyword evidence="2" id="KW-1185">Reference proteome</keyword>
<organism evidence="1 2">
    <name type="scientific">Catharanthus roseus</name>
    <name type="common">Madagascar periwinkle</name>
    <name type="synonym">Vinca rosea</name>
    <dbReference type="NCBI Taxonomy" id="4058"/>
    <lineage>
        <taxon>Eukaryota</taxon>
        <taxon>Viridiplantae</taxon>
        <taxon>Streptophyta</taxon>
        <taxon>Embryophyta</taxon>
        <taxon>Tracheophyta</taxon>
        <taxon>Spermatophyta</taxon>
        <taxon>Magnoliopsida</taxon>
        <taxon>eudicotyledons</taxon>
        <taxon>Gunneridae</taxon>
        <taxon>Pentapetalae</taxon>
        <taxon>asterids</taxon>
        <taxon>lamiids</taxon>
        <taxon>Gentianales</taxon>
        <taxon>Apocynaceae</taxon>
        <taxon>Rauvolfioideae</taxon>
        <taxon>Vinceae</taxon>
        <taxon>Catharanthinae</taxon>
        <taxon>Catharanthus</taxon>
    </lineage>
</organism>
<evidence type="ECO:0000313" key="2">
    <source>
        <dbReference type="Proteomes" id="UP001060085"/>
    </source>
</evidence>
<comment type="caution">
    <text evidence="1">The sequence shown here is derived from an EMBL/GenBank/DDBJ whole genome shotgun (WGS) entry which is preliminary data.</text>
</comment>
<dbReference type="EMBL" id="CM044704">
    <property type="protein sequence ID" value="KAI5668467.1"/>
    <property type="molecule type" value="Genomic_DNA"/>
</dbReference>
<name>A0ACC0B7B5_CATRO</name>
<reference evidence="2" key="1">
    <citation type="journal article" date="2023" name="Nat. Plants">
        <title>Single-cell RNA sequencing provides a high-resolution roadmap for understanding the multicellular compartmentation of specialized metabolism.</title>
        <authorList>
            <person name="Sun S."/>
            <person name="Shen X."/>
            <person name="Li Y."/>
            <person name="Li Y."/>
            <person name="Wang S."/>
            <person name="Li R."/>
            <person name="Zhang H."/>
            <person name="Shen G."/>
            <person name="Guo B."/>
            <person name="Wei J."/>
            <person name="Xu J."/>
            <person name="St-Pierre B."/>
            <person name="Chen S."/>
            <person name="Sun C."/>
        </authorList>
    </citation>
    <scope>NUCLEOTIDE SEQUENCE [LARGE SCALE GENOMIC DNA]</scope>
</reference>
<accession>A0ACC0B7B5</accession>
<proteinExistence type="predicted"/>
<gene>
    <name evidence="1" type="ORF">M9H77_18320</name>
</gene>
<sequence length="443" mass="48972">MATAPSSSNLSTKPSETTNDHRNFIEIRPLPLPPPPPPAPGQPLRSFLQPAPPPGPPLRSFLQPAPPPGLPYQQPRLSVEISAAEELKVEKVPFPFFRPIRQRGDDIWVISLFVILHFCVFTATMIVNDCWRNSHGQCALRPLGRMSFQPLSENPLLGPSASALEEMGGLRWTLLTEHHKLWLLFTSPLLHGGLFHLVINLSCVAFVGIHLEQEFGPLRIGIIYVLSAVMGSFVAALFIQDRPSVTSSGALCGLLGTMLSGLIQNWKVYSKKFAAIVAFLIIFILNLFLGLMPYVNNFSNFGGLVAGSLLGFALLSKPQLRKQAENKTGLFEYDITRAARIRYKVDKLLLRSASLAIFSLLVAGFTVALMHGINVNKYCSWCKYLDCIPSKWWSCNDQTTHCEALVSGEQLTLTCSGSGKFKVFPFTDISQARIQDLCYIICS</sequence>
<evidence type="ECO:0000313" key="1">
    <source>
        <dbReference type="EMBL" id="KAI5668467.1"/>
    </source>
</evidence>